<dbReference type="STRING" id="321763.SAMN04488692_1036"/>
<dbReference type="Proteomes" id="UP000199476">
    <property type="component" value="Unassembled WGS sequence"/>
</dbReference>
<dbReference type="OrthoDB" id="9797852at2"/>
<evidence type="ECO:0000256" key="1">
    <source>
        <dbReference type="ARBA" id="ARBA00004651"/>
    </source>
</evidence>
<keyword evidence="3" id="KW-0812">Transmembrane</keyword>
<keyword evidence="3" id="KW-1133">Transmembrane helix</keyword>
<gene>
    <name evidence="4" type="ORF">SAMN04488692_1036</name>
</gene>
<keyword evidence="5" id="KW-1185">Reference proteome</keyword>
<dbReference type="PANTHER" id="PTHR43386">
    <property type="entry name" value="OLIGOPEPTIDE TRANSPORT SYSTEM PERMEASE PROTEIN APPC"/>
    <property type="match status" value="1"/>
</dbReference>
<feature type="transmembrane region" description="Helical" evidence="3">
    <location>
        <begin position="44"/>
        <end position="63"/>
    </location>
</feature>
<keyword evidence="2" id="KW-0813">Transport</keyword>
<evidence type="ECO:0000313" key="4">
    <source>
        <dbReference type="EMBL" id="SDL26224.1"/>
    </source>
</evidence>
<dbReference type="InterPro" id="IPR050366">
    <property type="entry name" value="BP-dependent_transpt_permease"/>
</dbReference>
<proteinExistence type="predicted"/>
<name>A0A1G9IMV7_9FIRM</name>
<evidence type="ECO:0000256" key="3">
    <source>
        <dbReference type="SAM" id="Phobius"/>
    </source>
</evidence>
<protein>
    <submittedName>
        <fullName evidence="4">Peptide/nickel transport system permease protein</fullName>
    </submittedName>
</protein>
<comment type="subcellular location">
    <subcellularLocation>
        <location evidence="1">Cell membrane</location>
        <topology evidence="1">Multi-pass membrane protein</topology>
    </subcellularLocation>
</comment>
<sequence>MDIPIMITFEAGLSFLGLGVPPPNPSWGHVLRVGYLNVRAAPHIVVYGGIALILATLGFTLLGERLRDVFDPKLQRGGEI</sequence>
<evidence type="ECO:0000256" key="2">
    <source>
        <dbReference type="ARBA" id="ARBA00022448"/>
    </source>
</evidence>
<reference evidence="4 5" key="1">
    <citation type="submission" date="2016-10" db="EMBL/GenBank/DDBJ databases">
        <authorList>
            <person name="de Groot N.N."/>
        </authorList>
    </citation>
    <scope>NUCLEOTIDE SEQUENCE [LARGE SCALE GENOMIC DNA]</scope>
    <source>
        <strain evidence="4 5">SLAS-1</strain>
    </source>
</reference>
<organism evidence="4 5">
    <name type="scientific">Halarsenatibacter silvermanii</name>
    <dbReference type="NCBI Taxonomy" id="321763"/>
    <lineage>
        <taxon>Bacteria</taxon>
        <taxon>Bacillati</taxon>
        <taxon>Bacillota</taxon>
        <taxon>Clostridia</taxon>
        <taxon>Halanaerobiales</taxon>
        <taxon>Halarsenatibacteraceae</taxon>
        <taxon>Halarsenatibacter</taxon>
    </lineage>
</organism>
<dbReference type="EMBL" id="FNGO01000003">
    <property type="protein sequence ID" value="SDL26224.1"/>
    <property type="molecule type" value="Genomic_DNA"/>
</dbReference>
<evidence type="ECO:0000313" key="5">
    <source>
        <dbReference type="Proteomes" id="UP000199476"/>
    </source>
</evidence>
<dbReference type="PANTHER" id="PTHR43386:SF1">
    <property type="entry name" value="D,D-DIPEPTIDE TRANSPORT SYSTEM PERMEASE PROTEIN DDPC-RELATED"/>
    <property type="match status" value="1"/>
</dbReference>
<dbReference type="AlphaFoldDB" id="A0A1G9IMV7"/>
<dbReference type="GO" id="GO:0005886">
    <property type="term" value="C:plasma membrane"/>
    <property type="evidence" value="ECO:0007669"/>
    <property type="project" value="UniProtKB-SubCell"/>
</dbReference>
<accession>A0A1G9IMV7</accession>
<keyword evidence="3" id="KW-0472">Membrane</keyword>